<sequence length="143" mass="15487">MDPLEVPGEAELAGVCSRSNRQEARFVCEQGGRAWDRYYQHRNRVSSLGAIAEQGFAEHWGVRAPRGERRSVITRLLRSGEPAQLGVQSTASNSESLPRPSPAAPLPPPHPTPAFARGPGRAGALMTAERSVADLPWPAQRTV</sequence>
<accession>A0A9Q1F2V2</accession>
<feature type="region of interest" description="Disordered" evidence="1">
    <location>
        <begin position="80"/>
        <end position="122"/>
    </location>
</feature>
<proteinExistence type="predicted"/>
<feature type="compositionally biased region" description="Low complexity" evidence="1">
    <location>
        <begin position="113"/>
        <end position="122"/>
    </location>
</feature>
<evidence type="ECO:0000313" key="3">
    <source>
        <dbReference type="Proteomes" id="UP001152622"/>
    </source>
</evidence>
<gene>
    <name evidence="2" type="ORF">SKAU_G00251220</name>
</gene>
<feature type="compositionally biased region" description="Polar residues" evidence="1">
    <location>
        <begin position="86"/>
        <end position="96"/>
    </location>
</feature>
<organism evidence="2 3">
    <name type="scientific">Synaphobranchus kaupii</name>
    <name type="common">Kaup's arrowtooth eel</name>
    <dbReference type="NCBI Taxonomy" id="118154"/>
    <lineage>
        <taxon>Eukaryota</taxon>
        <taxon>Metazoa</taxon>
        <taxon>Chordata</taxon>
        <taxon>Craniata</taxon>
        <taxon>Vertebrata</taxon>
        <taxon>Euteleostomi</taxon>
        <taxon>Actinopterygii</taxon>
        <taxon>Neopterygii</taxon>
        <taxon>Teleostei</taxon>
        <taxon>Anguilliformes</taxon>
        <taxon>Synaphobranchidae</taxon>
        <taxon>Synaphobranchus</taxon>
    </lineage>
</organism>
<protein>
    <submittedName>
        <fullName evidence="2">Uncharacterized protein</fullName>
    </submittedName>
</protein>
<evidence type="ECO:0000256" key="1">
    <source>
        <dbReference type="SAM" id="MobiDB-lite"/>
    </source>
</evidence>
<dbReference type="Proteomes" id="UP001152622">
    <property type="component" value="Chromosome 9"/>
</dbReference>
<evidence type="ECO:0000313" key="2">
    <source>
        <dbReference type="EMBL" id="KAJ8349992.1"/>
    </source>
</evidence>
<name>A0A9Q1F2V2_SYNKA</name>
<keyword evidence="3" id="KW-1185">Reference proteome</keyword>
<comment type="caution">
    <text evidence="2">The sequence shown here is derived from an EMBL/GenBank/DDBJ whole genome shotgun (WGS) entry which is preliminary data.</text>
</comment>
<reference evidence="2" key="1">
    <citation type="journal article" date="2023" name="Science">
        <title>Genome structures resolve the early diversification of teleost fishes.</title>
        <authorList>
            <person name="Parey E."/>
            <person name="Louis A."/>
            <person name="Montfort J."/>
            <person name="Bouchez O."/>
            <person name="Roques C."/>
            <person name="Iampietro C."/>
            <person name="Lluch J."/>
            <person name="Castinel A."/>
            <person name="Donnadieu C."/>
            <person name="Desvignes T."/>
            <person name="Floi Bucao C."/>
            <person name="Jouanno E."/>
            <person name="Wen M."/>
            <person name="Mejri S."/>
            <person name="Dirks R."/>
            <person name="Jansen H."/>
            <person name="Henkel C."/>
            <person name="Chen W.J."/>
            <person name="Zahm M."/>
            <person name="Cabau C."/>
            <person name="Klopp C."/>
            <person name="Thompson A.W."/>
            <person name="Robinson-Rechavi M."/>
            <person name="Braasch I."/>
            <person name="Lecointre G."/>
            <person name="Bobe J."/>
            <person name="Postlethwait J.H."/>
            <person name="Berthelot C."/>
            <person name="Roest Crollius H."/>
            <person name="Guiguen Y."/>
        </authorList>
    </citation>
    <scope>NUCLEOTIDE SEQUENCE</scope>
    <source>
        <strain evidence="2">WJC10195</strain>
    </source>
</reference>
<dbReference type="AlphaFoldDB" id="A0A9Q1F2V2"/>
<feature type="compositionally biased region" description="Pro residues" evidence="1">
    <location>
        <begin position="99"/>
        <end position="112"/>
    </location>
</feature>
<dbReference type="EMBL" id="JAINUF010000009">
    <property type="protein sequence ID" value="KAJ8349992.1"/>
    <property type="molecule type" value="Genomic_DNA"/>
</dbReference>